<dbReference type="PANTHER" id="PTHR24369">
    <property type="entry name" value="ANTIGEN BSP, PUTATIVE-RELATED"/>
    <property type="match status" value="1"/>
</dbReference>
<dbReference type="InterPro" id="IPR000483">
    <property type="entry name" value="Cys-rich_flank_reg_C"/>
</dbReference>
<accession>A0A182U9Y3</accession>
<dbReference type="InterPro" id="IPR050541">
    <property type="entry name" value="LRR_TM_domain-containing"/>
</dbReference>
<dbReference type="AlphaFoldDB" id="A0A182U9Y3"/>
<dbReference type="PANTHER" id="PTHR24369:SF210">
    <property type="entry name" value="CHAOPTIN-RELATED"/>
    <property type="match status" value="1"/>
</dbReference>
<evidence type="ECO:0000259" key="5">
    <source>
        <dbReference type="SMART" id="SM00082"/>
    </source>
</evidence>
<keyword evidence="4" id="KW-0472">Membrane</keyword>
<evidence type="ECO:0000256" key="4">
    <source>
        <dbReference type="SAM" id="Phobius"/>
    </source>
</evidence>
<feature type="domain" description="LRRCT" evidence="5">
    <location>
        <begin position="401"/>
        <end position="453"/>
    </location>
</feature>
<reference evidence="7" key="1">
    <citation type="submission" date="2014-01" db="EMBL/GenBank/DDBJ databases">
        <title>The Genome Sequence of Anopheles melas CM1001059_A (V2).</title>
        <authorList>
            <consortium name="The Broad Institute Genomics Platform"/>
            <person name="Neafsey D.E."/>
            <person name="Besansky N."/>
            <person name="Howell P."/>
            <person name="Walton C."/>
            <person name="Young S.K."/>
            <person name="Zeng Q."/>
            <person name="Gargeya S."/>
            <person name="Fitzgerald M."/>
            <person name="Haas B."/>
            <person name="Abouelleil A."/>
            <person name="Allen A.W."/>
            <person name="Alvarado L."/>
            <person name="Arachchi H.M."/>
            <person name="Berlin A.M."/>
            <person name="Chapman S.B."/>
            <person name="Gainer-Dewar J."/>
            <person name="Goldberg J."/>
            <person name="Griggs A."/>
            <person name="Gujja S."/>
            <person name="Hansen M."/>
            <person name="Howarth C."/>
            <person name="Imamovic A."/>
            <person name="Ireland A."/>
            <person name="Larimer J."/>
            <person name="McCowan C."/>
            <person name="Murphy C."/>
            <person name="Pearson M."/>
            <person name="Poon T.W."/>
            <person name="Priest M."/>
            <person name="Roberts A."/>
            <person name="Saif S."/>
            <person name="Shea T."/>
            <person name="Sisk P."/>
            <person name="Sykes S."/>
            <person name="Wortman J."/>
            <person name="Nusbaum C."/>
            <person name="Birren B."/>
        </authorList>
    </citation>
    <scope>NUCLEOTIDE SEQUENCE [LARGE SCALE GENOMIC DNA]</scope>
    <source>
        <strain evidence="7">CM1001059</strain>
    </source>
</reference>
<organism evidence="6 7">
    <name type="scientific">Anopheles melas</name>
    <dbReference type="NCBI Taxonomy" id="34690"/>
    <lineage>
        <taxon>Eukaryota</taxon>
        <taxon>Metazoa</taxon>
        <taxon>Ecdysozoa</taxon>
        <taxon>Arthropoda</taxon>
        <taxon>Hexapoda</taxon>
        <taxon>Insecta</taxon>
        <taxon>Pterygota</taxon>
        <taxon>Neoptera</taxon>
        <taxon>Endopterygota</taxon>
        <taxon>Diptera</taxon>
        <taxon>Nematocera</taxon>
        <taxon>Culicoidea</taxon>
        <taxon>Culicidae</taxon>
        <taxon>Anophelinae</taxon>
        <taxon>Anopheles</taxon>
    </lineage>
</organism>
<keyword evidence="7" id="KW-1185">Reference proteome</keyword>
<dbReference type="GO" id="GO:0005886">
    <property type="term" value="C:plasma membrane"/>
    <property type="evidence" value="ECO:0007669"/>
    <property type="project" value="TreeGrafter"/>
</dbReference>
<evidence type="ECO:0000313" key="7">
    <source>
        <dbReference type="Proteomes" id="UP000075902"/>
    </source>
</evidence>
<dbReference type="SMART" id="SM00369">
    <property type="entry name" value="LRR_TYP"/>
    <property type="match status" value="6"/>
</dbReference>
<dbReference type="SUPFAM" id="SSF52058">
    <property type="entry name" value="L domain-like"/>
    <property type="match status" value="1"/>
</dbReference>
<dbReference type="Gene3D" id="3.80.10.10">
    <property type="entry name" value="Ribonuclease Inhibitor"/>
    <property type="match status" value="3"/>
</dbReference>
<keyword evidence="1" id="KW-0433">Leucine-rich repeat</keyword>
<dbReference type="SMART" id="SM00082">
    <property type="entry name" value="LRRCT"/>
    <property type="match status" value="1"/>
</dbReference>
<dbReference type="InterPro" id="IPR032675">
    <property type="entry name" value="LRR_dom_sf"/>
</dbReference>
<dbReference type="InterPro" id="IPR001611">
    <property type="entry name" value="Leu-rich_rpt"/>
</dbReference>
<keyword evidence="3" id="KW-0677">Repeat</keyword>
<keyword evidence="4" id="KW-0812">Transmembrane</keyword>
<protein>
    <recommendedName>
        <fullName evidence="5">LRRCT domain-containing protein</fullName>
    </recommendedName>
</protein>
<keyword evidence="2" id="KW-0732">Signal</keyword>
<name>A0A182U9Y3_9DIPT</name>
<evidence type="ECO:0000256" key="3">
    <source>
        <dbReference type="ARBA" id="ARBA00022737"/>
    </source>
</evidence>
<evidence type="ECO:0000313" key="6">
    <source>
        <dbReference type="EnsemblMetazoa" id="AMEC016600-PA"/>
    </source>
</evidence>
<dbReference type="EnsemblMetazoa" id="AMEC016600-RA">
    <property type="protein sequence ID" value="AMEC016600-PA"/>
    <property type="gene ID" value="AMEC016600"/>
</dbReference>
<dbReference type="Pfam" id="PF13855">
    <property type="entry name" value="LRR_8"/>
    <property type="match status" value="1"/>
</dbReference>
<dbReference type="VEuPathDB" id="VectorBase:AMEC016600"/>
<reference evidence="6" key="2">
    <citation type="submission" date="2020-05" db="UniProtKB">
        <authorList>
            <consortium name="EnsemblMetazoa"/>
        </authorList>
    </citation>
    <scope>IDENTIFICATION</scope>
    <source>
        <strain evidence="6">CM1001059</strain>
    </source>
</reference>
<dbReference type="InterPro" id="IPR003591">
    <property type="entry name" value="Leu-rich_rpt_typical-subtyp"/>
</dbReference>
<sequence length="531" mass="58638">MLPDLFRRKRRNRTLLPGAGNRWPKRPSMGERERDKINAASAIIILLASFGAVAPELYENAATLCDRCACVIANRTKAVHGYDLLDCSRKGLTHMIGGWPARFDTAEPEREIVLSLSGNNLTRLEQLPATNTTLVFSCRHCNLASVAGGLFLDTANVLRVDLSHNRLTGDALTAAVFRGQYVGEDSALLLQLDELDLGANAIAHLQEDAFEHIVSLRELSLARNPLGRLAGGTARALAQLVNLEHLDLSYAELTELDESVFGGMRSLHELDLRGNRLGAVPEALYPLAALHTLNLAENPIEVLSFAQPLNYLFELNVSSMPVLHTVEVDSFAHVRMLRTLLARNNTPLEVFDMTILHHLTDLRELDLSQSKLKHLHPPTGSVALAPAAYLNVLEILLLHENPWHCDCALQKVLRYIHFFSHSDYEEEDDTRCETPHLLAAMHLVDLYYIDVCDQPEEGPAGPMYEKPPFLRPGAIFLSLLSVGIVVGLGIVIGLVIVCLKRRLAAQGLGFTSAPVRYTSVRESTTSTVFQP</sequence>
<evidence type="ECO:0000256" key="1">
    <source>
        <dbReference type="ARBA" id="ARBA00022614"/>
    </source>
</evidence>
<dbReference type="STRING" id="34690.A0A182U9Y3"/>
<dbReference type="Proteomes" id="UP000075902">
    <property type="component" value="Unassembled WGS sequence"/>
</dbReference>
<feature type="transmembrane region" description="Helical" evidence="4">
    <location>
        <begin position="475"/>
        <end position="499"/>
    </location>
</feature>
<keyword evidence="4" id="KW-1133">Transmembrane helix</keyword>
<evidence type="ECO:0000256" key="2">
    <source>
        <dbReference type="ARBA" id="ARBA00022729"/>
    </source>
</evidence>
<proteinExistence type="predicted"/>